<feature type="domain" description="Pyridoxamine 5'-phosphate oxidase N-terminal" evidence="1">
    <location>
        <begin position="4"/>
        <end position="121"/>
    </location>
</feature>
<dbReference type="AlphaFoldDB" id="A0A419EPN4"/>
<dbReference type="Gene3D" id="2.30.110.10">
    <property type="entry name" value="Electron Transport, Fmn-binding Protein, Chain A"/>
    <property type="match status" value="1"/>
</dbReference>
<name>A0A419EPN4_9BACT</name>
<organism evidence="2 3">
    <name type="scientific">Candidatus Abyssobacteria bacterium SURF_17</name>
    <dbReference type="NCBI Taxonomy" id="2093361"/>
    <lineage>
        <taxon>Bacteria</taxon>
        <taxon>Pseudomonadati</taxon>
        <taxon>Candidatus Hydrogenedentota</taxon>
        <taxon>Candidatus Abyssobacteria</taxon>
    </lineage>
</organism>
<evidence type="ECO:0000313" key="2">
    <source>
        <dbReference type="EMBL" id="RJP64972.1"/>
    </source>
</evidence>
<evidence type="ECO:0000313" key="3">
    <source>
        <dbReference type="Proteomes" id="UP000285961"/>
    </source>
</evidence>
<dbReference type="PANTHER" id="PTHR40660:SF1">
    <property type="entry name" value="5'-PHOSPHATE OXIDASE PUTATIVE DOMAIN-CONTAINING PROTEIN-RELATED"/>
    <property type="match status" value="1"/>
</dbReference>
<accession>A0A419EPN4</accession>
<dbReference type="PANTHER" id="PTHR40660">
    <property type="entry name" value="5'-PHOSPHATE OXIDASE PUTATIVE DOMAIN-CONTAINING PROTEIN-RELATED"/>
    <property type="match status" value="1"/>
</dbReference>
<dbReference type="Proteomes" id="UP000285961">
    <property type="component" value="Unassembled WGS sequence"/>
</dbReference>
<protein>
    <submittedName>
        <fullName evidence="2">Pyridoxamine 5'-phosphate oxidase family protein</fullName>
    </submittedName>
</protein>
<dbReference type="Pfam" id="PF01243">
    <property type="entry name" value="PNPOx_N"/>
    <property type="match status" value="1"/>
</dbReference>
<proteinExistence type="predicted"/>
<gene>
    <name evidence="2" type="ORF">C4532_18085</name>
</gene>
<sequence>MRIPREVREMIRTDHVVQVATSDPQGIPHIAAAKGLQILDEEHLVFENWFCFQTLENLSSNPHVAVSILNPGGENGYQLVGTVERTSATEMLDGHIPGEFERFGAIPQTKTQLQVKVEKVLELSTGPHADDV</sequence>
<dbReference type="EMBL" id="QZKI01000131">
    <property type="protein sequence ID" value="RJP64972.1"/>
    <property type="molecule type" value="Genomic_DNA"/>
</dbReference>
<comment type="caution">
    <text evidence="2">The sequence shown here is derived from an EMBL/GenBank/DDBJ whole genome shotgun (WGS) entry which is preliminary data.</text>
</comment>
<evidence type="ECO:0000259" key="1">
    <source>
        <dbReference type="Pfam" id="PF01243"/>
    </source>
</evidence>
<dbReference type="InterPro" id="IPR011576">
    <property type="entry name" value="Pyridox_Oxase_N"/>
</dbReference>
<dbReference type="InterPro" id="IPR012349">
    <property type="entry name" value="Split_barrel_FMN-bd"/>
</dbReference>
<dbReference type="SUPFAM" id="SSF50475">
    <property type="entry name" value="FMN-binding split barrel"/>
    <property type="match status" value="1"/>
</dbReference>
<reference evidence="2 3" key="1">
    <citation type="journal article" date="2017" name="ISME J.">
        <title>Energy and carbon metabolisms in a deep terrestrial subsurface fluid microbial community.</title>
        <authorList>
            <person name="Momper L."/>
            <person name="Jungbluth S.P."/>
            <person name="Lee M.D."/>
            <person name="Amend J.P."/>
        </authorList>
    </citation>
    <scope>NUCLEOTIDE SEQUENCE [LARGE SCALE GENOMIC DNA]</scope>
    <source>
        <strain evidence="2">SURF_17</strain>
    </source>
</reference>